<dbReference type="PANTHER" id="PTHR21240">
    <property type="entry name" value="2-AMINO-3-CARBOXYLMUCONATE-6-SEMIALDEHYDE DECARBOXYLASE"/>
    <property type="match status" value="1"/>
</dbReference>
<dbReference type="Pfam" id="PF04909">
    <property type="entry name" value="Amidohydro_2"/>
    <property type="match status" value="1"/>
</dbReference>
<dbReference type="InterPro" id="IPR006680">
    <property type="entry name" value="Amidohydro-rel"/>
</dbReference>
<dbReference type="Proteomes" id="UP000799764">
    <property type="component" value="Unassembled WGS sequence"/>
</dbReference>
<reference evidence="5" key="1">
    <citation type="journal article" date="2020" name="Stud. Mycol.">
        <title>101 Dothideomycetes genomes: a test case for predicting lifestyles and emergence of pathogens.</title>
        <authorList>
            <person name="Haridas S."/>
            <person name="Albert R."/>
            <person name="Binder M."/>
            <person name="Bloem J."/>
            <person name="Labutti K."/>
            <person name="Salamov A."/>
            <person name="Andreopoulos B."/>
            <person name="Baker S."/>
            <person name="Barry K."/>
            <person name="Bills G."/>
            <person name="Bluhm B."/>
            <person name="Cannon C."/>
            <person name="Castanera R."/>
            <person name="Culley D."/>
            <person name="Daum C."/>
            <person name="Ezra D."/>
            <person name="Gonzalez J."/>
            <person name="Henrissat B."/>
            <person name="Kuo A."/>
            <person name="Liang C."/>
            <person name="Lipzen A."/>
            <person name="Lutzoni F."/>
            <person name="Magnuson J."/>
            <person name="Mondo S."/>
            <person name="Nolan M."/>
            <person name="Ohm R."/>
            <person name="Pangilinan J."/>
            <person name="Park H.-J."/>
            <person name="Ramirez L."/>
            <person name="Alfaro M."/>
            <person name="Sun H."/>
            <person name="Tritt A."/>
            <person name="Yoshinaga Y."/>
            <person name="Zwiers L.-H."/>
            <person name="Turgeon B."/>
            <person name="Goodwin S."/>
            <person name="Spatafora J."/>
            <person name="Crous P."/>
            <person name="Grigoriev I."/>
        </authorList>
    </citation>
    <scope>NUCLEOTIDE SEQUENCE</scope>
    <source>
        <strain evidence="5">CBS 690.94</strain>
    </source>
</reference>
<keyword evidence="2 3" id="KW-0456">Lyase</keyword>
<dbReference type="Gene3D" id="3.20.20.140">
    <property type="entry name" value="Metal-dependent hydrolases"/>
    <property type="match status" value="1"/>
</dbReference>
<evidence type="ECO:0000256" key="2">
    <source>
        <dbReference type="ARBA" id="ARBA00023239"/>
    </source>
</evidence>
<dbReference type="SUPFAM" id="SSF51556">
    <property type="entry name" value="Metallo-dependent hydrolases"/>
    <property type="match status" value="1"/>
</dbReference>
<dbReference type="GO" id="GO:0016787">
    <property type="term" value="F:hydrolase activity"/>
    <property type="evidence" value="ECO:0007669"/>
    <property type="project" value="InterPro"/>
</dbReference>
<dbReference type="EMBL" id="MU001498">
    <property type="protein sequence ID" value="KAF2446295.1"/>
    <property type="molecule type" value="Genomic_DNA"/>
</dbReference>
<evidence type="ECO:0000313" key="5">
    <source>
        <dbReference type="EMBL" id="KAF2446295.1"/>
    </source>
</evidence>
<name>A0A9P4PLK8_9PLEO</name>
<dbReference type="InterPro" id="IPR032465">
    <property type="entry name" value="ACMSD"/>
</dbReference>
<gene>
    <name evidence="5" type="ORF">P171DRAFT_357478</name>
</gene>
<proteinExistence type="inferred from homology"/>
<evidence type="ECO:0000256" key="3">
    <source>
        <dbReference type="RuleBase" id="RU366045"/>
    </source>
</evidence>
<dbReference type="GO" id="GO:0005829">
    <property type="term" value="C:cytosol"/>
    <property type="evidence" value="ECO:0007669"/>
    <property type="project" value="TreeGrafter"/>
</dbReference>
<dbReference type="InterPro" id="IPR032466">
    <property type="entry name" value="Metal_Hydrolase"/>
</dbReference>
<dbReference type="AlphaFoldDB" id="A0A9P4PLK8"/>
<feature type="domain" description="Amidohydrolase-related" evidence="4">
    <location>
        <begin position="82"/>
        <end position="335"/>
    </location>
</feature>
<keyword evidence="6" id="KW-1185">Reference proteome</keyword>
<evidence type="ECO:0000259" key="4">
    <source>
        <dbReference type="Pfam" id="PF04909"/>
    </source>
</evidence>
<evidence type="ECO:0000256" key="1">
    <source>
        <dbReference type="ARBA" id="ARBA00022793"/>
    </source>
</evidence>
<dbReference type="OrthoDB" id="432010at2759"/>
<comment type="caution">
    <text evidence="5">The sequence shown here is derived from an EMBL/GenBank/DDBJ whole genome shotgun (WGS) entry which is preliminary data.</text>
</comment>
<keyword evidence="1 3" id="KW-0210">Decarboxylase</keyword>
<evidence type="ECO:0000313" key="6">
    <source>
        <dbReference type="Proteomes" id="UP000799764"/>
    </source>
</evidence>
<organism evidence="5 6">
    <name type="scientific">Karstenula rhodostoma CBS 690.94</name>
    <dbReference type="NCBI Taxonomy" id="1392251"/>
    <lineage>
        <taxon>Eukaryota</taxon>
        <taxon>Fungi</taxon>
        <taxon>Dikarya</taxon>
        <taxon>Ascomycota</taxon>
        <taxon>Pezizomycotina</taxon>
        <taxon>Dothideomycetes</taxon>
        <taxon>Pleosporomycetidae</taxon>
        <taxon>Pleosporales</taxon>
        <taxon>Massarineae</taxon>
        <taxon>Didymosphaeriaceae</taxon>
        <taxon>Karstenula</taxon>
    </lineage>
</organism>
<sequence>MPSPLPLPHPLITLEEAFLSPHVQSFYAAQNHPDPHAPSGLTGYATSALLEFGAARLSSMDANGISLQIVSHVPNPLPLDIPTAQAVNDDAAAHIVANPAGRFAAFATLPMKYPPAAAAELRRCVEELGFVGALVDSNCGGAFYDDADFLPVFAAAADLDVPVYIHPCPNEAVKQLLYAGNYSAHIATSLSEYAWGWHNEAAVSFLRLFAAGVFDRLPRLKIVLGHCGEMIPFQMERTANVIERQWPHIGGTHERSFRTVWNENVWVTTSGFFDTGNMACVLRQCKRERVLFSVDYPFGKNEAGVAFLKKLLEEGLVDEEGLEMIAWKNAESLLRVKVQKR</sequence>
<dbReference type="GO" id="GO:0019748">
    <property type="term" value="P:secondary metabolic process"/>
    <property type="evidence" value="ECO:0007669"/>
    <property type="project" value="TreeGrafter"/>
</dbReference>
<comment type="similarity">
    <text evidence="3">Belongs to the metallo-dependent hydrolases superfamily.</text>
</comment>
<dbReference type="PANTHER" id="PTHR21240:SF30">
    <property type="entry name" value="AMIDOHYDROLASE-RELATED DOMAIN-CONTAINING PROTEIN-RELATED"/>
    <property type="match status" value="1"/>
</dbReference>
<accession>A0A9P4PLK8</accession>
<protein>
    <submittedName>
        <fullName evidence="5">Amidohydrolase 2</fullName>
    </submittedName>
</protein>
<dbReference type="GO" id="GO:0016831">
    <property type="term" value="F:carboxy-lyase activity"/>
    <property type="evidence" value="ECO:0007669"/>
    <property type="project" value="UniProtKB-KW"/>
</dbReference>